<comment type="subcellular location">
    <subcellularLocation>
        <location evidence="1">Membrane</location>
        <topology evidence="1">Single-pass membrane protein</topology>
    </subcellularLocation>
</comment>
<keyword evidence="3" id="KW-1133">Transmembrane helix</keyword>
<gene>
    <name evidence="6" type="ORF">MICPUCDRAFT_58312</name>
</gene>
<keyword evidence="2" id="KW-0812">Transmembrane</keyword>
<name>C1MS19_MICPC</name>
<evidence type="ECO:0000256" key="1">
    <source>
        <dbReference type="ARBA" id="ARBA00004167"/>
    </source>
</evidence>
<dbReference type="Pfam" id="PF14880">
    <property type="entry name" value="COX14"/>
    <property type="match status" value="1"/>
</dbReference>
<dbReference type="Proteomes" id="UP000001876">
    <property type="component" value="Unassembled WGS sequence"/>
</dbReference>
<feature type="coiled-coil region" evidence="5">
    <location>
        <begin position="44"/>
        <end position="71"/>
    </location>
</feature>
<dbReference type="KEGG" id="mpp:MICPUCDRAFT_58312"/>
<keyword evidence="5" id="KW-0175">Coiled coil</keyword>
<dbReference type="InterPro" id="IPR029208">
    <property type="entry name" value="COX14"/>
</dbReference>
<dbReference type="OMA" id="VAGTWFT"/>
<evidence type="ECO:0000256" key="4">
    <source>
        <dbReference type="ARBA" id="ARBA00023136"/>
    </source>
</evidence>
<evidence type="ECO:0000256" key="2">
    <source>
        <dbReference type="ARBA" id="ARBA00022692"/>
    </source>
</evidence>
<evidence type="ECO:0000256" key="5">
    <source>
        <dbReference type="SAM" id="Coils"/>
    </source>
</evidence>
<dbReference type="EMBL" id="GG663739">
    <property type="protein sequence ID" value="EEH57064.1"/>
    <property type="molecule type" value="Genomic_DNA"/>
</dbReference>
<dbReference type="RefSeq" id="XP_003058609.1">
    <property type="nucleotide sequence ID" value="XM_003058563.1"/>
</dbReference>
<keyword evidence="4" id="KW-0472">Membrane</keyword>
<evidence type="ECO:0000256" key="3">
    <source>
        <dbReference type="ARBA" id="ARBA00022989"/>
    </source>
</evidence>
<dbReference type="GeneID" id="9684048"/>
<reference evidence="6 7" key="1">
    <citation type="journal article" date="2009" name="Science">
        <title>Green evolution and dynamic adaptations revealed by genomes of the marine picoeukaryotes Micromonas.</title>
        <authorList>
            <person name="Worden A.Z."/>
            <person name="Lee J.H."/>
            <person name="Mock T."/>
            <person name="Rouze P."/>
            <person name="Simmons M.P."/>
            <person name="Aerts A.L."/>
            <person name="Allen A.E."/>
            <person name="Cuvelier M.L."/>
            <person name="Derelle E."/>
            <person name="Everett M.V."/>
            <person name="Foulon E."/>
            <person name="Grimwood J."/>
            <person name="Gundlach H."/>
            <person name="Henrissat B."/>
            <person name="Napoli C."/>
            <person name="McDonald S.M."/>
            <person name="Parker M.S."/>
            <person name="Rombauts S."/>
            <person name="Salamov A."/>
            <person name="Von Dassow P."/>
            <person name="Badger J.H."/>
            <person name="Coutinho P.M."/>
            <person name="Demir E."/>
            <person name="Dubchak I."/>
            <person name="Gentemann C."/>
            <person name="Eikrem W."/>
            <person name="Gready J.E."/>
            <person name="John U."/>
            <person name="Lanier W."/>
            <person name="Lindquist E.A."/>
            <person name="Lucas S."/>
            <person name="Mayer K.F."/>
            <person name="Moreau H."/>
            <person name="Not F."/>
            <person name="Otillar R."/>
            <person name="Panaud O."/>
            <person name="Pangilinan J."/>
            <person name="Paulsen I."/>
            <person name="Piegu B."/>
            <person name="Poliakov A."/>
            <person name="Robbens S."/>
            <person name="Schmutz J."/>
            <person name="Toulza E."/>
            <person name="Wyss T."/>
            <person name="Zelensky A."/>
            <person name="Zhou K."/>
            <person name="Armbrust E.V."/>
            <person name="Bhattacharya D."/>
            <person name="Goodenough U.W."/>
            <person name="Van de Peer Y."/>
            <person name="Grigoriev I.V."/>
        </authorList>
    </citation>
    <scope>NUCLEOTIDE SEQUENCE [LARGE SCALE GENOMIC DNA]</scope>
    <source>
        <strain evidence="6 7">CCMP1545</strain>
    </source>
</reference>
<accession>C1MS19</accession>
<proteinExistence type="predicted"/>
<keyword evidence="7" id="KW-1185">Reference proteome</keyword>
<dbReference type="AlphaFoldDB" id="C1MS19"/>
<protein>
    <submittedName>
        <fullName evidence="6">Predicted protein</fullName>
    </submittedName>
</protein>
<organism evidence="7">
    <name type="scientific">Micromonas pusilla (strain CCMP1545)</name>
    <name type="common">Picoplanktonic green alga</name>
    <dbReference type="NCBI Taxonomy" id="564608"/>
    <lineage>
        <taxon>Eukaryota</taxon>
        <taxon>Viridiplantae</taxon>
        <taxon>Chlorophyta</taxon>
        <taxon>Mamiellophyceae</taxon>
        <taxon>Mamiellales</taxon>
        <taxon>Mamiellaceae</taxon>
        <taxon>Micromonas</taxon>
    </lineage>
</organism>
<dbReference type="GO" id="GO:0016020">
    <property type="term" value="C:membrane"/>
    <property type="evidence" value="ECO:0007669"/>
    <property type="project" value="UniProtKB-SubCell"/>
</dbReference>
<evidence type="ECO:0000313" key="6">
    <source>
        <dbReference type="EMBL" id="EEH57064.1"/>
    </source>
</evidence>
<sequence>MSTSTRLMDVAFKAVTGALVGTTVVAGTWFTVTGVSAAMHYDNLAREAAARKLAQEEAARAEAERRAKRRRWW</sequence>
<evidence type="ECO:0000313" key="7">
    <source>
        <dbReference type="Proteomes" id="UP000001876"/>
    </source>
</evidence>